<gene>
    <name evidence="3" type="ORF">EUTSA_v10002831mg</name>
</gene>
<feature type="signal peptide" evidence="2">
    <location>
        <begin position="1"/>
        <end position="22"/>
    </location>
</feature>
<dbReference type="EMBL" id="KI517609">
    <property type="protein sequence ID" value="ESQ37389.1"/>
    <property type="molecule type" value="Genomic_DNA"/>
</dbReference>
<protein>
    <submittedName>
        <fullName evidence="3">Uncharacterized protein</fullName>
    </submittedName>
</protein>
<organism evidence="3 4">
    <name type="scientific">Eutrema salsugineum</name>
    <name type="common">Saltwater cress</name>
    <name type="synonym">Sisymbrium salsugineum</name>
    <dbReference type="NCBI Taxonomy" id="72664"/>
    <lineage>
        <taxon>Eukaryota</taxon>
        <taxon>Viridiplantae</taxon>
        <taxon>Streptophyta</taxon>
        <taxon>Embryophyta</taxon>
        <taxon>Tracheophyta</taxon>
        <taxon>Spermatophyta</taxon>
        <taxon>Magnoliopsida</taxon>
        <taxon>eudicotyledons</taxon>
        <taxon>Gunneridae</taxon>
        <taxon>Pentapetalae</taxon>
        <taxon>rosids</taxon>
        <taxon>malvids</taxon>
        <taxon>Brassicales</taxon>
        <taxon>Brassicaceae</taxon>
        <taxon>Eutremeae</taxon>
        <taxon>Eutrema</taxon>
    </lineage>
</organism>
<feature type="non-terminal residue" evidence="3">
    <location>
        <position position="118"/>
    </location>
</feature>
<keyword evidence="1" id="KW-1133">Transmembrane helix</keyword>
<dbReference type="AlphaFoldDB" id="V4L158"/>
<keyword evidence="4" id="KW-1185">Reference proteome</keyword>
<evidence type="ECO:0000313" key="3">
    <source>
        <dbReference type="EMBL" id="ESQ37389.1"/>
    </source>
</evidence>
<feature type="chain" id="PRO_5004721400" evidence="2">
    <location>
        <begin position="23"/>
        <end position="118"/>
    </location>
</feature>
<keyword evidence="1" id="KW-0812">Transmembrane</keyword>
<evidence type="ECO:0000256" key="2">
    <source>
        <dbReference type="SAM" id="SignalP"/>
    </source>
</evidence>
<name>V4L158_EUTSA</name>
<dbReference type="KEGG" id="eus:EUTSA_v10002831mg"/>
<reference evidence="3 4" key="1">
    <citation type="journal article" date="2013" name="Front. Plant Sci.">
        <title>The Reference Genome of the Halophytic Plant Eutrema salsugineum.</title>
        <authorList>
            <person name="Yang R."/>
            <person name="Jarvis D.E."/>
            <person name="Chen H."/>
            <person name="Beilstein M.A."/>
            <person name="Grimwood J."/>
            <person name="Jenkins J."/>
            <person name="Shu S."/>
            <person name="Prochnik S."/>
            <person name="Xin M."/>
            <person name="Ma C."/>
            <person name="Schmutz J."/>
            <person name="Wing R.A."/>
            <person name="Mitchell-Olds T."/>
            <person name="Schumaker K.S."/>
            <person name="Wang X."/>
        </authorList>
    </citation>
    <scope>NUCLEOTIDE SEQUENCE [LARGE SCALE GENOMIC DNA]</scope>
</reference>
<dbReference type="Gramene" id="ESQ37389">
    <property type="protein sequence ID" value="ESQ37389"/>
    <property type="gene ID" value="EUTSA_v10002831mg"/>
</dbReference>
<keyword evidence="1" id="KW-0472">Membrane</keyword>
<accession>V4L158</accession>
<dbReference type="Proteomes" id="UP000030689">
    <property type="component" value="Unassembled WGS sequence"/>
</dbReference>
<sequence>MFIRLGSLFFFVFFVLLGASQARYGMYEPFFIDKNGENIELVPQIFPVKVEKNNDLSDDKEKSTYIGDLHAKLLDKYGIKFIWRIDVFLCLCFSLLLTDLALRLFFCIASRCSANFSK</sequence>
<keyword evidence="2" id="KW-0732">Signal</keyword>
<proteinExistence type="predicted"/>
<evidence type="ECO:0000313" key="4">
    <source>
        <dbReference type="Proteomes" id="UP000030689"/>
    </source>
</evidence>
<feature type="transmembrane region" description="Helical" evidence="1">
    <location>
        <begin position="81"/>
        <end position="102"/>
    </location>
</feature>
<evidence type="ECO:0000256" key="1">
    <source>
        <dbReference type="SAM" id="Phobius"/>
    </source>
</evidence>